<dbReference type="Gene3D" id="3.30.450.20">
    <property type="entry name" value="PAS domain"/>
    <property type="match status" value="1"/>
</dbReference>
<dbReference type="CDD" id="cd00130">
    <property type="entry name" value="PAS"/>
    <property type="match status" value="1"/>
</dbReference>
<evidence type="ECO:0000256" key="3">
    <source>
        <dbReference type="ARBA" id="ARBA00022692"/>
    </source>
</evidence>
<dbReference type="SMART" id="SM00044">
    <property type="entry name" value="CYCc"/>
    <property type="match status" value="1"/>
</dbReference>
<dbReference type="GO" id="GO:0035556">
    <property type="term" value="P:intracellular signal transduction"/>
    <property type="evidence" value="ECO:0007669"/>
    <property type="project" value="InterPro"/>
</dbReference>
<keyword evidence="3" id="KW-0812">Transmembrane</keyword>
<dbReference type="GO" id="GO:0005524">
    <property type="term" value="F:ATP binding"/>
    <property type="evidence" value="ECO:0007669"/>
    <property type="project" value="UniProtKB-KW"/>
</dbReference>
<evidence type="ECO:0000259" key="12">
    <source>
        <dbReference type="PROSITE" id="PS50112"/>
    </source>
</evidence>
<evidence type="ECO:0000259" key="13">
    <source>
        <dbReference type="PROSITE" id="PS50125"/>
    </source>
</evidence>
<dbReference type="GO" id="GO:0005886">
    <property type="term" value="C:plasma membrane"/>
    <property type="evidence" value="ECO:0007669"/>
    <property type="project" value="TreeGrafter"/>
</dbReference>
<dbReference type="FunFam" id="3.30.70.1230:FF:000030">
    <property type="entry name" value="Si:ch211-215j19.12"/>
    <property type="match status" value="1"/>
</dbReference>
<evidence type="ECO:0000256" key="5">
    <source>
        <dbReference type="ARBA" id="ARBA00022777"/>
    </source>
</evidence>
<reference evidence="15" key="2">
    <citation type="submission" date="2009-11" db="EMBL/GenBank/DDBJ databases">
        <title>The Genome Sequence of Allomyces macrogynus strain ATCC 38327.</title>
        <authorList>
            <consortium name="The Broad Institute Genome Sequencing Platform"/>
            <person name="Russ C."/>
            <person name="Cuomo C."/>
            <person name="Shea T."/>
            <person name="Young S.K."/>
            <person name="Zeng Q."/>
            <person name="Koehrsen M."/>
            <person name="Haas B."/>
            <person name="Borodovsky M."/>
            <person name="Guigo R."/>
            <person name="Alvarado L."/>
            <person name="Berlin A."/>
            <person name="Borenstein D."/>
            <person name="Chen Z."/>
            <person name="Engels R."/>
            <person name="Freedman E."/>
            <person name="Gellesch M."/>
            <person name="Goldberg J."/>
            <person name="Griggs A."/>
            <person name="Gujja S."/>
            <person name="Heiman D."/>
            <person name="Hepburn T."/>
            <person name="Howarth C."/>
            <person name="Jen D."/>
            <person name="Larson L."/>
            <person name="Lewis B."/>
            <person name="Mehta T."/>
            <person name="Park D."/>
            <person name="Pearson M."/>
            <person name="Roberts A."/>
            <person name="Saif S."/>
            <person name="Shenoy N."/>
            <person name="Sisk P."/>
            <person name="Stolte C."/>
            <person name="Sykes S."/>
            <person name="Walk T."/>
            <person name="White J."/>
            <person name="Yandava C."/>
            <person name="Burger G."/>
            <person name="Gray M.W."/>
            <person name="Holland P.W.H."/>
            <person name="King N."/>
            <person name="Lang F.B.F."/>
            <person name="Roger A.J."/>
            <person name="Ruiz-Trillo I."/>
            <person name="Lander E."/>
            <person name="Nusbaum C."/>
        </authorList>
    </citation>
    <scope>NUCLEOTIDE SEQUENCE [LARGE SCALE GENOMIC DNA]</scope>
    <source>
        <strain evidence="15">ATCC 38327</strain>
    </source>
</reference>
<keyword evidence="6" id="KW-0067">ATP-binding</keyword>
<dbReference type="PROSITE" id="PS50125">
    <property type="entry name" value="GUANYLATE_CYCLASE_2"/>
    <property type="match status" value="1"/>
</dbReference>
<feature type="compositionally biased region" description="Low complexity" evidence="11">
    <location>
        <begin position="22"/>
        <end position="36"/>
    </location>
</feature>
<sequence length="1022" mass="114421">MTCPFRPAAGTGSSSPSPPPLFSASPASAAGLPAATDSPASAEFAHKRTLSTNSSTGRSQPMILGQELDPLHYAGSSVSTAFGGVGSGGNGQHTAFRNDSFPDAATAAGMPDMMPGGESDDPINSWRNSMDPNVRRIFENIRIDIDKMETNVRQAENEVFRKEEEAFFARQDEIELNQLQQRQANEVARTRDAFTSMLTERHGRKHTKRLQKQMSKAAKARDAKIRMQETGKHMAREVTEMLAQHRHRFEALVTHLEARHARQRHQLVVAQERKIRDQRALLEIESRGLRDDLRAEVIKDFSYRINHQQALDKHVADQLHEIQQHELKQRKERFDAEAKALEEVAHLRAMHKRKLDELESSQKVEYASENERIEDAREKIKLAQLAVVHSAELKKLKAQHKMALRMAMRAQRLRASSRFKKWREVLGQTDADAAFQQQQQQDPGASPVVHPLGDGMSSDMHMRTDSSSSMTSSISGSGRPADNAATLAEELQEQRDAEHAAAKMIADEQGRLQEQLTKLMEQLKVVVARQKDEMRRLRKEQADELRAMEEDIQNRLNMLDTQQDAEMRSLRKSHELVIMEVMATQHREYSMDAHIRANERKMLTERRTLNSVLDAVLDAIITIDPVGSIMRFNPAAENMFGYSASEMLGKNIKMLTPDHIAVNHDQYLLNYHTTGIKKVIGVGRTSKGRKKDGSLFPIHLSVSEVKEEEFHLFTGIVRDLTEQTQIEEAARSEQARKQTEMESLIAQLDAERTRTRSLIREILPSSISDQLMTGDMVPPMAYDQCTILYTDICGFTSLASQSEPLDIVDLLNDLYTCFDDILAQYDVQKIETVGDCYVICSGVPRPNGDRHYSEMAKLALHLLKAINTIRIRHRPDVVLKMRIGMHSGPVVAGVVGRKMPRYTLFGDSNTIANKLESTGLPMKVHISEATYEGLEQLGGFHFEARGELVIPGHGAMKSYWLVSKDGFDPVVPTRDTLSPSPISAFAKRSNSSVNAMELQQHHSASSLAAAQGAPSGSPGPGQ</sequence>
<evidence type="ECO:0000256" key="10">
    <source>
        <dbReference type="SAM" id="Coils"/>
    </source>
</evidence>
<feature type="coiled-coil region" evidence="10">
    <location>
        <begin position="513"/>
        <end position="562"/>
    </location>
</feature>
<keyword evidence="10" id="KW-0175">Coiled coil</keyword>
<dbReference type="CDD" id="cd07302">
    <property type="entry name" value="CHD"/>
    <property type="match status" value="1"/>
</dbReference>
<dbReference type="GO" id="GO:0004383">
    <property type="term" value="F:guanylate cyclase activity"/>
    <property type="evidence" value="ECO:0007669"/>
    <property type="project" value="TreeGrafter"/>
</dbReference>
<feature type="compositionally biased region" description="Low complexity" evidence="11">
    <location>
        <begin position="465"/>
        <end position="479"/>
    </location>
</feature>
<keyword evidence="9" id="KW-0456">Lyase</keyword>
<keyword evidence="8" id="KW-0472">Membrane</keyword>
<dbReference type="InterPro" id="IPR001054">
    <property type="entry name" value="A/G_cyclase"/>
</dbReference>
<keyword evidence="15" id="KW-1185">Reference proteome</keyword>
<dbReference type="NCBIfam" id="TIGR00229">
    <property type="entry name" value="sensory_box"/>
    <property type="match status" value="1"/>
</dbReference>
<accession>A0A0L0SBN9</accession>
<feature type="domain" description="PAS" evidence="12">
    <location>
        <begin position="605"/>
        <end position="658"/>
    </location>
</feature>
<evidence type="ECO:0000256" key="1">
    <source>
        <dbReference type="ARBA" id="ARBA00004370"/>
    </source>
</evidence>
<keyword evidence="2" id="KW-0808">Transferase</keyword>
<dbReference type="PANTHER" id="PTHR11920:SF501">
    <property type="entry name" value="GUANYLATE CYCLASE 32E"/>
    <property type="match status" value="1"/>
</dbReference>
<dbReference type="InterPro" id="IPR029787">
    <property type="entry name" value="Nucleotide_cyclase"/>
</dbReference>
<dbReference type="GO" id="GO:0004016">
    <property type="term" value="F:adenylate cyclase activity"/>
    <property type="evidence" value="ECO:0007669"/>
    <property type="project" value="TreeGrafter"/>
</dbReference>
<feature type="coiled-coil region" evidence="10">
    <location>
        <begin position="324"/>
        <end position="386"/>
    </location>
</feature>
<feature type="region of interest" description="Disordered" evidence="11">
    <location>
        <begin position="1"/>
        <end position="44"/>
    </location>
</feature>
<organism evidence="14 15">
    <name type="scientific">Allomyces macrogynus (strain ATCC 38327)</name>
    <name type="common">Allomyces javanicus var. macrogynus</name>
    <dbReference type="NCBI Taxonomy" id="578462"/>
    <lineage>
        <taxon>Eukaryota</taxon>
        <taxon>Fungi</taxon>
        <taxon>Fungi incertae sedis</taxon>
        <taxon>Blastocladiomycota</taxon>
        <taxon>Blastocladiomycetes</taxon>
        <taxon>Blastocladiales</taxon>
        <taxon>Blastocladiaceae</taxon>
        <taxon>Allomyces</taxon>
    </lineage>
</organism>
<feature type="region of interest" description="Disordered" evidence="11">
    <location>
        <begin position="436"/>
        <end position="485"/>
    </location>
</feature>
<dbReference type="Pfam" id="PF00211">
    <property type="entry name" value="Guanylate_cyc"/>
    <property type="match status" value="1"/>
</dbReference>
<dbReference type="GO" id="GO:0007168">
    <property type="term" value="P:receptor guanylyl cyclase signaling pathway"/>
    <property type="evidence" value="ECO:0007669"/>
    <property type="project" value="TreeGrafter"/>
</dbReference>
<evidence type="ECO:0000256" key="6">
    <source>
        <dbReference type="ARBA" id="ARBA00022840"/>
    </source>
</evidence>
<dbReference type="OrthoDB" id="60033at2759"/>
<dbReference type="AlphaFoldDB" id="A0A0L0SBN9"/>
<feature type="region of interest" description="Disordered" evidence="11">
    <location>
        <begin position="996"/>
        <end position="1022"/>
    </location>
</feature>
<protein>
    <submittedName>
        <fullName evidence="14">PAS domain S-box protein</fullName>
    </submittedName>
</protein>
<evidence type="ECO:0000256" key="4">
    <source>
        <dbReference type="ARBA" id="ARBA00022741"/>
    </source>
</evidence>
<reference evidence="14 15" key="1">
    <citation type="submission" date="2009-11" db="EMBL/GenBank/DDBJ databases">
        <title>Annotation of Allomyces macrogynus ATCC 38327.</title>
        <authorList>
            <consortium name="The Broad Institute Genome Sequencing Platform"/>
            <person name="Russ C."/>
            <person name="Cuomo C."/>
            <person name="Burger G."/>
            <person name="Gray M.W."/>
            <person name="Holland P.W.H."/>
            <person name="King N."/>
            <person name="Lang F.B.F."/>
            <person name="Roger A.J."/>
            <person name="Ruiz-Trillo I."/>
            <person name="Young S.K."/>
            <person name="Zeng Q."/>
            <person name="Gargeya S."/>
            <person name="Fitzgerald M."/>
            <person name="Haas B."/>
            <person name="Abouelleil A."/>
            <person name="Alvarado L."/>
            <person name="Arachchi H.M."/>
            <person name="Berlin A."/>
            <person name="Chapman S.B."/>
            <person name="Gearin G."/>
            <person name="Goldberg J."/>
            <person name="Griggs A."/>
            <person name="Gujja S."/>
            <person name="Hansen M."/>
            <person name="Heiman D."/>
            <person name="Howarth C."/>
            <person name="Larimer J."/>
            <person name="Lui A."/>
            <person name="MacDonald P.J.P."/>
            <person name="McCowen C."/>
            <person name="Montmayeur A."/>
            <person name="Murphy C."/>
            <person name="Neiman D."/>
            <person name="Pearson M."/>
            <person name="Priest M."/>
            <person name="Roberts A."/>
            <person name="Saif S."/>
            <person name="Shea T."/>
            <person name="Sisk P."/>
            <person name="Stolte C."/>
            <person name="Sykes S."/>
            <person name="Wortman J."/>
            <person name="Nusbaum C."/>
            <person name="Birren B."/>
        </authorList>
    </citation>
    <scope>NUCLEOTIDE SEQUENCE [LARGE SCALE GENOMIC DNA]</scope>
    <source>
        <strain evidence="14 15">ATCC 38327</strain>
    </source>
</reference>
<keyword evidence="4" id="KW-0547">Nucleotide-binding</keyword>
<dbReference type="SMART" id="SM00091">
    <property type="entry name" value="PAS"/>
    <property type="match status" value="1"/>
</dbReference>
<dbReference type="InterPro" id="IPR035965">
    <property type="entry name" value="PAS-like_dom_sf"/>
</dbReference>
<dbReference type="InterPro" id="IPR050401">
    <property type="entry name" value="Cyclic_nucleotide_synthase"/>
</dbReference>
<comment type="subcellular location">
    <subcellularLocation>
        <location evidence="1">Membrane</location>
    </subcellularLocation>
</comment>
<feature type="coiled-coil region" evidence="10">
    <location>
        <begin position="138"/>
        <end position="165"/>
    </location>
</feature>
<feature type="region of interest" description="Disordered" evidence="11">
    <location>
        <begin position="90"/>
        <end position="128"/>
    </location>
</feature>
<dbReference type="Proteomes" id="UP000054350">
    <property type="component" value="Unassembled WGS sequence"/>
</dbReference>
<keyword evidence="5" id="KW-0418">Kinase</keyword>
<evidence type="ECO:0000313" key="14">
    <source>
        <dbReference type="EMBL" id="KNE59834.1"/>
    </source>
</evidence>
<dbReference type="SUPFAM" id="SSF55785">
    <property type="entry name" value="PYP-like sensor domain (PAS domain)"/>
    <property type="match status" value="1"/>
</dbReference>
<evidence type="ECO:0000313" key="15">
    <source>
        <dbReference type="Proteomes" id="UP000054350"/>
    </source>
</evidence>
<evidence type="ECO:0000256" key="11">
    <source>
        <dbReference type="SAM" id="MobiDB-lite"/>
    </source>
</evidence>
<evidence type="ECO:0000256" key="8">
    <source>
        <dbReference type="ARBA" id="ARBA00023136"/>
    </source>
</evidence>
<dbReference type="InterPro" id="IPR000014">
    <property type="entry name" value="PAS"/>
</dbReference>
<dbReference type="FunFam" id="3.30.450.20:FF:000060">
    <property type="entry name" value="Sensor protein FixL"/>
    <property type="match status" value="1"/>
</dbReference>
<evidence type="ECO:0000256" key="9">
    <source>
        <dbReference type="ARBA" id="ARBA00023239"/>
    </source>
</evidence>
<dbReference type="STRING" id="578462.A0A0L0SBN9"/>
<dbReference type="eggNOG" id="KOG1023">
    <property type="taxonomic scope" value="Eukaryota"/>
</dbReference>
<dbReference type="GO" id="GO:0001653">
    <property type="term" value="F:peptide receptor activity"/>
    <property type="evidence" value="ECO:0007669"/>
    <property type="project" value="TreeGrafter"/>
</dbReference>
<evidence type="ECO:0000256" key="2">
    <source>
        <dbReference type="ARBA" id="ARBA00022679"/>
    </source>
</evidence>
<evidence type="ECO:0000256" key="7">
    <source>
        <dbReference type="ARBA" id="ARBA00022989"/>
    </source>
</evidence>
<dbReference type="VEuPathDB" id="FungiDB:AMAG_05289"/>
<proteinExistence type="predicted"/>
<dbReference type="PROSITE" id="PS50112">
    <property type="entry name" value="PAS"/>
    <property type="match status" value="1"/>
</dbReference>
<dbReference type="SUPFAM" id="SSF55073">
    <property type="entry name" value="Nucleotide cyclase"/>
    <property type="match status" value="1"/>
</dbReference>
<dbReference type="Gene3D" id="3.30.70.1230">
    <property type="entry name" value="Nucleotide cyclase"/>
    <property type="match status" value="1"/>
</dbReference>
<keyword evidence="7" id="KW-1133">Transmembrane helix</keyword>
<dbReference type="Pfam" id="PF13426">
    <property type="entry name" value="PAS_9"/>
    <property type="match status" value="1"/>
</dbReference>
<feature type="domain" description="Guanylate cyclase" evidence="13">
    <location>
        <begin position="786"/>
        <end position="916"/>
    </location>
</feature>
<dbReference type="PANTHER" id="PTHR11920">
    <property type="entry name" value="GUANYLYL CYCLASE"/>
    <property type="match status" value="1"/>
</dbReference>
<dbReference type="GO" id="GO:0016301">
    <property type="term" value="F:kinase activity"/>
    <property type="evidence" value="ECO:0007669"/>
    <property type="project" value="UniProtKB-KW"/>
</dbReference>
<name>A0A0L0SBN9_ALLM3</name>
<feature type="compositionally biased region" description="Low complexity" evidence="11">
    <location>
        <begin position="1001"/>
        <end position="1016"/>
    </location>
</feature>
<dbReference type="EMBL" id="GG745335">
    <property type="protein sequence ID" value="KNE59834.1"/>
    <property type="molecule type" value="Genomic_DNA"/>
</dbReference>
<gene>
    <name evidence="14" type="ORF">AMAG_05289</name>
</gene>